<dbReference type="GO" id="GO:0035091">
    <property type="term" value="F:phosphatidylinositol binding"/>
    <property type="evidence" value="ECO:0007669"/>
    <property type="project" value="InterPro"/>
</dbReference>
<evidence type="ECO:0000313" key="3">
    <source>
        <dbReference type="Proteomes" id="UP000693981"/>
    </source>
</evidence>
<name>A0A8T1WMY2_9STRA</name>
<reference evidence="2" key="1">
    <citation type="submission" date="2021-02" db="EMBL/GenBank/DDBJ databases">
        <authorList>
            <person name="Palmer J.M."/>
        </authorList>
    </citation>
    <scope>NUCLEOTIDE SEQUENCE</scope>
    <source>
        <strain evidence="2">SCRP23</strain>
    </source>
</reference>
<organism evidence="2 3">
    <name type="scientific">Phytophthora boehmeriae</name>
    <dbReference type="NCBI Taxonomy" id="109152"/>
    <lineage>
        <taxon>Eukaryota</taxon>
        <taxon>Sar</taxon>
        <taxon>Stramenopiles</taxon>
        <taxon>Oomycota</taxon>
        <taxon>Peronosporomycetes</taxon>
        <taxon>Peronosporales</taxon>
        <taxon>Peronosporaceae</taxon>
        <taxon>Phytophthora</taxon>
    </lineage>
</organism>
<keyword evidence="3" id="KW-1185">Reference proteome</keyword>
<accession>A0A8T1WMY2</accession>
<evidence type="ECO:0000259" key="1">
    <source>
        <dbReference type="PROSITE" id="PS50195"/>
    </source>
</evidence>
<dbReference type="EMBL" id="JAGDFL010000265">
    <property type="protein sequence ID" value="KAG7394561.1"/>
    <property type="molecule type" value="Genomic_DNA"/>
</dbReference>
<sequence>MWTIEDGEKERHSLDVELGRRLSQLSDNAKFAVGLNQINRVVIRSSYEHEEHGRVVTVYVVDVFLQSLPKGLPKTDHKREQKNEQPAYRVQHRYSEFRLLRRRIEDVVGDPGEDEMHPMICPYCSRVLWLVTTGSFPSRYPNQGPVAICTGWRKLLTHSRKHGLEKFINALISAAKDVSYRYSAVQCERYATVSHLLNDFLAEPHSSLIGTAAAWSYC</sequence>
<dbReference type="AlphaFoldDB" id="A0A8T1WMY2"/>
<feature type="domain" description="PX" evidence="1">
    <location>
        <begin position="37"/>
        <end position="207"/>
    </location>
</feature>
<proteinExistence type="predicted"/>
<dbReference type="PROSITE" id="PS50195">
    <property type="entry name" value="PX"/>
    <property type="match status" value="1"/>
</dbReference>
<gene>
    <name evidence="2" type="ORF">PHYBOEH_005015</name>
</gene>
<dbReference type="InterPro" id="IPR001683">
    <property type="entry name" value="PX_dom"/>
</dbReference>
<protein>
    <recommendedName>
        <fullName evidence="1">PX domain-containing protein</fullName>
    </recommendedName>
</protein>
<dbReference type="OrthoDB" id="110705at2759"/>
<comment type="caution">
    <text evidence="2">The sequence shown here is derived from an EMBL/GenBank/DDBJ whole genome shotgun (WGS) entry which is preliminary data.</text>
</comment>
<dbReference type="Proteomes" id="UP000693981">
    <property type="component" value="Unassembled WGS sequence"/>
</dbReference>
<evidence type="ECO:0000313" key="2">
    <source>
        <dbReference type="EMBL" id="KAG7394561.1"/>
    </source>
</evidence>